<dbReference type="GO" id="GO:0003677">
    <property type="term" value="F:DNA binding"/>
    <property type="evidence" value="ECO:0007669"/>
    <property type="project" value="InterPro"/>
</dbReference>
<accession>B1VP44</accession>
<evidence type="ECO:0000313" key="3">
    <source>
        <dbReference type="EMBL" id="BAG20423.1"/>
    </source>
</evidence>
<sequence>MEDPHVDWKQAWSTTAHTTNSALDSLTPLCAPFAARWDLEADRRNKLRTPEHLKALMAAQKEHNGARSTHATAKSQQLTARAASNNPFAAGRRAARVASKAAARHERDTRAKLKAARVNYPSTLKARAIQAHSVHAVPSAVASALMSTSHLTLWPAATSAVLVGANVAALALGRRKLRVAVDESVSLEERQLMERLDPSYWVEHAPDRGLSGTVTTPPAIEPGGIRCEIRLDGTWTVKTLADKADSVRALLGARTALRIRITSASRGGWAVVTLATRSAAAGVSSLWTPDRIPSDPLMMSLALDTETGDEVLVPFDERLLVSGASGTGKSWSFRPLMATAHLRGDLLLIDGKGEEANIWEAACRVAVERDEITDAVDEAHGEMTRRKVDMKQRGISVWDGRQLTVVVDEGQVILALIAKDKDRLQRLIELSSLGRSRGVVLWWATQYPLTDGGAPGVHKLIAPNLLTRFSLRVAGTTQAQVALDDCAHYAPHQIPDGREYRGHGYLKGYGPRMLRTWTLDDAGVRALPKSIWSPAKTSGGSSLRPPLHLVKGTAAPSGMASNRDKVLAAVQSGARTARDVADATGLNKGTVSREIKALTASGALHRTADGMLLPGQQAA</sequence>
<dbReference type="InterPro" id="IPR036388">
    <property type="entry name" value="WH-like_DNA-bd_sf"/>
</dbReference>
<organism evidence="3 4">
    <name type="scientific">Streptomyces griseus subsp. griseus (strain JCM 4626 / CBS 651.72 / NBRC 13350 / KCC S-0626 / ISP 5235)</name>
    <dbReference type="NCBI Taxonomy" id="455632"/>
    <lineage>
        <taxon>Bacteria</taxon>
        <taxon>Bacillati</taxon>
        <taxon>Actinomycetota</taxon>
        <taxon>Actinomycetes</taxon>
        <taxon>Kitasatosporales</taxon>
        <taxon>Streptomycetaceae</taxon>
        <taxon>Streptomyces</taxon>
    </lineage>
</organism>
<protein>
    <recommendedName>
        <fullName evidence="2">FtsK domain-containing protein</fullName>
    </recommendedName>
</protein>
<dbReference type="Proteomes" id="UP000001685">
    <property type="component" value="Chromosome"/>
</dbReference>
<feature type="binding site" evidence="1">
    <location>
        <begin position="323"/>
        <end position="330"/>
    </location>
    <ligand>
        <name>ATP</name>
        <dbReference type="ChEBI" id="CHEBI:30616"/>
    </ligand>
</feature>
<dbReference type="InterPro" id="IPR002543">
    <property type="entry name" value="FtsK_dom"/>
</dbReference>
<proteinExistence type="predicted"/>
<dbReference type="InterPro" id="IPR036390">
    <property type="entry name" value="WH_DNA-bd_sf"/>
</dbReference>
<dbReference type="eggNOG" id="COG1674">
    <property type="taxonomic scope" value="Bacteria"/>
</dbReference>
<evidence type="ECO:0000313" key="4">
    <source>
        <dbReference type="Proteomes" id="UP000001685"/>
    </source>
</evidence>
<dbReference type="InterPro" id="IPR027417">
    <property type="entry name" value="P-loop_NTPase"/>
</dbReference>
<dbReference type="PROSITE" id="PS50901">
    <property type="entry name" value="FTSK"/>
    <property type="match status" value="1"/>
</dbReference>
<dbReference type="GO" id="GO:0005524">
    <property type="term" value="F:ATP binding"/>
    <property type="evidence" value="ECO:0007669"/>
    <property type="project" value="UniProtKB-UniRule"/>
</dbReference>
<evidence type="ECO:0000259" key="2">
    <source>
        <dbReference type="PROSITE" id="PS50901"/>
    </source>
</evidence>
<keyword evidence="1" id="KW-0547">Nucleotide-binding</keyword>
<dbReference type="HOGENOM" id="CLU_441385_0_0_11"/>
<keyword evidence="1" id="KW-0067">ATP-binding</keyword>
<dbReference type="Gene3D" id="3.40.50.300">
    <property type="entry name" value="P-loop containing nucleotide triphosphate hydrolases"/>
    <property type="match status" value="1"/>
</dbReference>
<dbReference type="AlphaFoldDB" id="B1VP44"/>
<dbReference type="Gene3D" id="1.10.10.10">
    <property type="entry name" value="Winged helix-like DNA-binding domain superfamily/Winged helix DNA-binding domain"/>
    <property type="match status" value="1"/>
</dbReference>
<evidence type="ECO:0000256" key="1">
    <source>
        <dbReference type="PROSITE-ProRule" id="PRU00289"/>
    </source>
</evidence>
<dbReference type="EMBL" id="AP009493">
    <property type="protein sequence ID" value="BAG20423.1"/>
    <property type="molecule type" value="Genomic_DNA"/>
</dbReference>
<dbReference type="SUPFAM" id="SSF52540">
    <property type="entry name" value="P-loop containing nucleoside triphosphate hydrolases"/>
    <property type="match status" value="1"/>
</dbReference>
<feature type="domain" description="FtsK" evidence="2">
    <location>
        <begin position="308"/>
        <end position="480"/>
    </location>
</feature>
<name>B1VP44_STRGG</name>
<dbReference type="SUPFAM" id="SSF46785">
    <property type="entry name" value="Winged helix' DNA-binding domain"/>
    <property type="match status" value="1"/>
</dbReference>
<gene>
    <name evidence="3" type="ordered locus">SGR_3594</name>
</gene>
<dbReference type="KEGG" id="sgr:SGR_3594"/>
<reference evidence="4" key="1">
    <citation type="journal article" date="2008" name="J. Bacteriol.">
        <title>Genome sequence of the streptomycin-producing microorganism Streptomyces griseus IFO 13350.</title>
        <authorList>
            <person name="Ohnishi Y."/>
            <person name="Ishikawa J."/>
            <person name="Hara H."/>
            <person name="Suzuki H."/>
            <person name="Ikenoya M."/>
            <person name="Ikeda H."/>
            <person name="Yamashita A."/>
            <person name="Hattori M."/>
            <person name="Horinouchi S."/>
        </authorList>
    </citation>
    <scope>NUCLEOTIDE SEQUENCE [LARGE SCALE GENOMIC DNA]</scope>
    <source>
        <strain evidence="4">JCM 4626 / NBRC 13350</strain>
    </source>
</reference>